<gene>
    <name evidence="5" type="ORF">Prum_075510</name>
</gene>
<feature type="signal peptide" evidence="4">
    <location>
        <begin position="1"/>
        <end position="41"/>
    </location>
</feature>
<evidence type="ECO:0000256" key="4">
    <source>
        <dbReference type="SAM" id="SignalP"/>
    </source>
</evidence>
<dbReference type="Pfam" id="PF13416">
    <property type="entry name" value="SBP_bac_8"/>
    <property type="match status" value="1"/>
</dbReference>
<dbReference type="InterPro" id="IPR006059">
    <property type="entry name" value="SBP"/>
</dbReference>
<dbReference type="GO" id="GO:0015768">
    <property type="term" value="P:maltose transport"/>
    <property type="evidence" value="ECO:0007669"/>
    <property type="project" value="TreeGrafter"/>
</dbReference>
<proteinExistence type="inferred from homology"/>
<evidence type="ECO:0000313" key="5">
    <source>
        <dbReference type="EMBL" id="GFJ93909.1"/>
    </source>
</evidence>
<dbReference type="GO" id="GO:0042956">
    <property type="term" value="P:maltodextrin transmembrane transport"/>
    <property type="evidence" value="ECO:0007669"/>
    <property type="project" value="TreeGrafter"/>
</dbReference>
<dbReference type="SUPFAM" id="SSF53850">
    <property type="entry name" value="Periplasmic binding protein-like II"/>
    <property type="match status" value="1"/>
</dbReference>
<dbReference type="PANTHER" id="PTHR30061:SF50">
    <property type="entry name" value="MALTOSE_MALTODEXTRIN-BINDING PERIPLASMIC PROTEIN"/>
    <property type="match status" value="1"/>
</dbReference>
<evidence type="ECO:0000256" key="3">
    <source>
        <dbReference type="ARBA" id="ARBA00022729"/>
    </source>
</evidence>
<dbReference type="InterPro" id="IPR006311">
    <property type="entry name" value="TAT_signal"/>
</dbReference>
<reference evidence="5 6" key="1">
    <citation type="submission" date="2020-03" db="EMBL/GenBank/DDBJ databases">
        <title>Whole genome shotgun sequence of Phytohabitans rumicis NBRC 108638.</title>
        <authorList>
            <person name="Komaki H."/>
            <person name="Tamura T."/>
        </authorList>
    </citation>
    <scope>NUCLEOTIDE SEQUENCE [LARGE SCALE GENOMIC DNA]</scope>
    <source>
        <strain evidence="5 6">NBRC 108638</strain>
    </source>
</reference>
<reference evidence="5 6" key="2">
    <citation type="submission" date="2020-03" db="EMBL/GenBank/DDBJ databases">
        <authorList>
            <person name="Ichikawa N."/>
            <person name="Kimura A."/>
            <person name="Kitahashi Y."/>
            <person name="Uohara A."/>
        </authorList>
    </citation>
    <scope>NUCLEOTIDE SEQUENCE [LARGE SCALE GENOMIC DNA]</scope>
    <source>
        <strain evidence="5 6">NBRC 108638</strain>
    </source>
</reference>
<keyword evidence="6" id="KW-1185">Reference proteome</keyword>
<dbReference type="PROSITE" id="PS51318">
    <property type="entry name" value="TAT"/>
    <property type="match status" value="1"/>
</dbReference>
<name>A0A6V8LH31_9ACTN</name>
<dbReference type="PANTHER" id="PTHR30061">
    <property type="entry name" value="MALTOSE-BINDING PERIPLASMIC PROTEIN"/>
    <property type="match status" value="1"/>
</dbReference>
<dbReference type="RefSeq" id="WP_173080757.1">
    <property type="nucleotide sequence ID" value="NZ_BAABJB010000001.1"/>
</dbReference>
<keyword evidence="3 4" id="KW-0732">Signal</keyword>
<organism evidence="5 6">
    <name type="scientific">Phytohabitans rumicis</name>
    <dbReference type="NCBI Taxonomy" id="1076125"/>
    <lineage>
        <taxon>Bacteria</taxon>
        <taxon>Bacillati</taxon>
        <taxon>Actinomycetota</taxon>
        <taxon>Actinomycetes</taxon>
        <taxon>Micromonosporales</taxon>
        <taxon>Micromonosporaceae</taxon>
    </lineage>
</organism>
<dbReference type="Proteomes" id="UP000482960">
    <property type="component" value="Unassembled WGS sequence"/>
</dbReference>
<keyword evidence="2" id="KW-0813">Transport</keyword>
<dbReference type="GO" id="GO:1901982">
    <property type="term" value="F:maltose binding"/>
    <property type="evidence" value="ECO:0007669"/>
    <property type="project" value="TreeGrafter"/>
</dbReference>
<sequence>MNGPPNPPLPRPALSRRGLLRATLAGAGALGLAGCSTPVGAGLANTELDPGTVEYWNLFGGGDGVRMQQMQDGFRKANPGTGLQAITFTWGNPYYTKLSLATLGDKPPNVAVAHLTRMTTLVRAGLLQELRPEDLARHGMAPDMFNQRAWQAGLVDGKAYAIPIDTHPYVLFYNKDICQQAGLIEGDGQLKNIDGETAFADALDKVKQVTGQYGATHSINAPDTASPWRFFQTMYAQLGGEVLADDGTRIVLDDAKAGRVLAYMRTLTVERKLLPSSIDYQGAVALFANGQAGFHLNGEWEISTFQTAKMPFGMTLVPNIFGGSYAVQADSHTLVLPVQRDQDRAKLDLSLGFVRSMLDQSLTWAEGGHVPAWLPFANSAEYKNLTPQSNYAAAADAAVYDPPGWYSGSGSNFEIIMGSSIGAVEAGQLTPEAAIAQIRSKLSVLANTASPV</sequence>
<protein>
    <submittedName>
        <fullName evidence="5">Sugar ABC transporter substrate-binding protein</fullName>
    </submittedName>
</protein>
<dbReference type="AlphaFoldDB" id="A0A6V8LH31"/>
<evidence type="ECO:0000313" key="6">
    <source>
        <dbReference type="Proteomes" id="UP000482960"/>
    </source>
</evidence>
<dbReference type="Gene3D" id="3.40.190.10">
    <property type="entry name" value="Periplasmic binding protein-like II"/>
    <property type="match status" value="1"/>
</dbReference>
<comment type="similarity">
    <text evidence="1">Belongs to the bacterial solute-binding protein 1 family.</text>
</comment>
<evidence type="ECO:0000256" key="2">
    <source>
        <dbReference type="ARBA" id="ARBA00022448"/>
    </source>
</evidence>
<dbReference type="EMBL" id="BLPG01000001">
    <property type="protein sequence ID" value="GFJ93909.1"/>
    <property type="molecule type" value="Genomic_DNA"/>
</dbReference>
<comment type="caution">
    <text evidence="5">The sequence shown here is derived from an EMBL/GenBank/DDBJ whole genome shotgun (WGS) entry which is preliminary data.</text>
</comment>
<dbReference type="GO" id="GO:0055052">
    <property type="term" value="C:ATP-binding cassette (ABC) transporter complex, substrate-binding subunit-containing"/>
    <property type="evidence" value="ECO:0007669"/>
    <property type="project" value="TreeGrafter"/>
</dbReference>
<feature type="chain" id="PRO_5038338596" evidence="4">
    <location>
        <begin position="42"/>
        <end position="452"/>
    </location>
</feature>
<accession>A0A6V8LH31</accession>
<evidence type="ECO:0000256" key="1">
    <source>
        <dbReference type="ARBA" id="ARBA00008520"/>
    </source>
</evidence>